<dbReference type="InterPro" id="IPR000073">
    <property type="entry name" value="AB_hydrolase_1"/>
</dbReference>
<proteinExistence type="inferred from homology"/>
<organism evidence="3 4">
    <name type="scientific">[Torrubiella] hemipterigena</name>
    <dbReference type="NCBI Taxonomy" id="1531966"/>
    <lineage>
        <taxon>Eukaryota</taxon>
        <taxon>Fungi</taxon>
        <taxon>Dikarya</taxon>
        <taxon>Ascomycota</taxon>
        <taxon>Pezizomycotina</taxon>
        <taxon>Sordariomycetes</taxon>
        <taxon>Hypocreomycetidae</taxon>
        <taxon>Hypocreales</taxon>
        <taxon>Clavicipitaceae</taxon>
        <taxon>Clavicipitaceae incertae sedis</taxon>
        <taxon>'Torrubiella' clade</taxon>
    </lineage>
</organism>
<dbReference type="PANTHER" id="PTHR32268">
    <property type="entry name" value="HOMOSERINE O-ACETYLTRANSFERASE"/>
    <property type="match status" value="1"/>
</dbReference>
<dbReference type="OrthoDB" id="9972683at2759"/>
<protein>
    <recommendedName>
        <fullName evidence="2">AB hydrolase-1 domain-containing protein</fullName>
    </recommendedName>
</protein>
<evidence type="ECO:0000256" key="1">
    <source>
        <dbReference type="ARBA" id="ARBA00006886"/>
    </source>
</evidence>
<dbReference type="EMBL" id="CDHN01000002">
    <property type="protein sequence ID" value="CEJ87513.1"/>
    <property type="molecule type" value="Genomic_DNA"/>
</dbReference>
<comment type="similarity">
    <text evidence="1">Belongs to the AB hydrolase superfamily. MetX family.</text>
</comment>
<dbReference type="Proteomes" id="UP000039046">
    <property type="component" value="Unassembled WGS sequence"/>
</dbReference>
<accession>A0A0A1TE95</accession>
<dbReference type="HOGENOM" id="CLU_028760_2_1_1"/>
<gene>
    <name evidence="3" type="ORF">VHEMI04438</name>
</gene>
<dbReference type="Pfam" id="PF00561">
    <property type="entry name" value="Abhydrolase_1"/>
    <property type="match status" value="1"/>
</dbReference>
<sequence>MESKIQYFTAPAVTASEAPLPPLTISYKTVGNPSSPAILIPTCFGGKIEESLTFLWRQTGTEPPVLSNYYVVICGLLGGSESSSPSNAEQSIRGSKFPKVTYKDNIDLQYKLCRSLGIRSLVAYIGFSMGGQQAYHMGILYPDFAHRIIALATSARTSMHNKAIQTALRASIINSVDWCGGEYKTPCRQGTVAFGKVFTGWAFSTEWFDAEGWKALGFNTIEALFEDDEKNGLGSWDAHDLLCQLYTWEHGDISIHGPQPGNLKLALEQLKMPILLLPCRTDLFFPPAHSNSEVQYLARGTMTVLDSIWGHIAVGGFDLKPEEAFLQKQISDFLKK</sequence>
<evidence type="ECO:0000313" key="3">
    <source>
        <dbReference type="EMBL" id="CEJ87513.1"/>
    </source>
</evidence>
<dbReference type="GO" id="GO:0016747">
    <property type="term" value="F:acyltransferase activity, transferring groups other than amino-acyl groups"/>
    <property type="evidence" value="ECO:0007669"/>
    <property type="project" value="InterPro"/>
</dbReference>
<keyword evidence="4" id="KW-1185">Reference proteome</keyword>
<dbReference type="SUPFAM" id="SSF53474">
    <property type="entry name" value="alpha/beta-Hydrolases"/>
    <property type="match status" value="1"/>
</dbReference>
<reference evidence="3 4" key="1">
    <citation type="journal article" date="2015" name="Genome Announc.">
        <title>Draft Genome Sequence and Gene Annotation of the Entomopathogenic Fungus Verticillium hemipterigenum.</title>
        <authorList>
            <person name="Horn F."/>
            <person name="Habel A."/>
            <person name="Scharf D.H."/>
            <person name="Dworschak J."/>
            <person name="Brakhage A.A."/>
            <person name="Guthke R."/>
            <person name="Hertweck C."/>
            <person name="Linde J."/>
        </authorList>
    </citation>
    <scope>NUCLEOTIDE SEQUENCE [LARGE SCALE GENOMIC DNA]</scope>
</reference>
<feature type="domain" description="AB hydrolase-1" evidence="2">
    <location>
        <begin position="36"/>
        <end position="163"/>
    </location>
</feature>
<dbReference type="AlphaFoldDB" id="A0A0A1TE95"/>
<evidence type="ECO:0000259" key="2">
    <source>
        <dbReference type="Pfam" id="PF00561"/>
    </source>
</evidence>
<dbReference type="STRING" id="1531966.A0A0A1TE95"/>
<dbReference type="InterPro" id="IPR008220">
    <property type="entry name" value="HAT_MetX-like"/>
</dbReference>
<dbReference type="PANTHER" id="PTHR32268:SF15">
    <property type="entry name" value="HOMOSERINE ACETYLTRANSFERASE FAMILY PROTEIN (AFU_ORTHOLOGUE AFUA_1G15350)"/>
    <property type="match status" value="1"/>
</dbReference>
<evidence type="ECO:0000313" key="4">
    <source>
        <dbReference type="Proteomes" id="UP000039046"/>
    </source>
</evidence>
<dbReference type="Gene3D" id="3.40.50.1820">
    <property type="entry name" value="alpha/beta hydrolase"/>
    <property type="match status" value="1"/>
</dbReference>
<dbReference type="InterPro" id="IPR029058">
    <property type="entry name" value="AB_hydrolase_fold"/>
</dbReference>
<name>A0A0A1TE95_9HYPO</name>